<dbReference type="EnsemblMetazoa" id="Aqu2.1.17248_001">
    <property type="protein sequence ID" value="Aqu2.1.17248_001"/>
    <property type="gene ID" value="Aqu2.1.17248"/>
</dbReference>
<accession>A0A1X7TR23</accession>
<dbReference type="InParanoid" id="A0A1X7TR23"/>
<proteinExistence type="predicted"/>
<name>A0A1X7TR23_AMPQE</name>
<evidence type="ECO:0000313" key="1">
    <source>
        <dbReference type="EnsemblMetazoa" id="Aqu2.1.17248_001"/>
    </source>
</evidence>
<dbReference type="AlphaFoldDB" id="A0A1X7TR23"/>
<sequence length="43" mass="4759">MCRSLSRSCLERKSPLPYKGKDFSCGRVDASARKASLYCSSVN</sequence>
<reference evidence="1" key="1">
    <citation type="submission" date="2017-05" db="UniProtKB">
        <authorList>
            <consortium name="EnsemblMetazoa"/>
        </authorList>
    </citation>
    <scope>IDENTIFICATION</scope>
</reference>
<organism evidence="1">
    <name type="scientific">Amphimedon queenslandica</name>
    <name type="common">Sponge</name>
    <dbReference type="NCBI Taxonomy" id="400682"/>
    <lineage>
        <taxon>Eukaryota</taxon>
        <taxon>Metazoa</taxon>
        <taxon>Porifera</taxon>
        <taxon>Demospongiae</taxon>
        <taxon>Heteroscleromorpha</taxon>
        <taxon>Haplosclerida</taxon>
        <taxon>Niphatidae</taxon>
        <taxon>Amphimedon</taxon>
    </lineage>
</organism>
<protein>
    <submittedName>
        <fullName evidence="1">Uncharacterized protein</fullName>
    </submittedName>
</protein>